<accession>A0AA36H530</accession>
<dbReference type="PANTHER" id="PTHR40288">
    <property type="entry name" value="PROTEIN CBG16535-RELATED"/>
    <property type="match status" value="1"/>
</dbReference>
<sequence length="228" mass="26145">MKILWCIFIEEPHTRICNLRIPNRPLAVIFAFVQLTVSVASLFQHVYSIYKHRNVFLCRAAIPVNATIQQRYLAYDIIIFDFGLMHRVLGTEECVANYLDGGYMRFGWCIEQSSALSLAIFSLLCMPRPLWLLWPGLLLQSSYSLGLSVLTMATAPKLLEALGGRVDMDLGLMFTAYVFGFLFNWIFTFILWHHYWHLERKYNPPSLKRSASYKAPNVATPSPTVANV</sequence>
<keyword evidence="1" id="KW-0472">Membrane</keyword>
<feature type="transmembrane region" description="Helical" evidence="1">
    <location>
        <begin position="131"/>
        <end position="150"/>
    </location>
</feature>
<feature type="transmembrane region" description="Helical" evidence="1">
    <location>
        <begin position="25"/>
        <end position="47"/>
    </location>
</feature>
<evidence type="ECO:0000313" key="3">
    <source>
        <dbReference type="Proteomes" id="UP001176961"/>
    </source>
</evidence>
<keyword evidence="1" id="KW-0812">Transmembrane</keyword>
<keyword evidence="3" id="KW-1185">Reference proteome</keyword>
<dbReference type="AlphaFoldDB" id="A0AA36H530"/>
<dbReference type="PANTHER" id="PTHR40288:SF1">
    <property type="entry name" value="EXPERA DOMAIN-CONTAINING PROTEIN"/>
    <property type="match status" value="1"/>
</dbReference>
<dbReference type="EMBL" id="CATQJL010000305">
    <property type="protein sequence ID" value="CAJ0604153.1"/>
    <property type="molecule type" value="Genomic_DNA"/>
</dbReference>
<keyword evidence="1" id="KW-1133">Transmembrane helix</keyword>
<proteinExistence type="predicted"/>
<comment type="caution">
    <text evidence="2">The sequence shown here is derived from an EMBL/GenBank/DDBJ whole genome shotgun (WGS) entry which is preliminary data.</text>
</comment>
<reference evidence="2" key="1">
    <citation type="submission" date="2023-07" db="EMBL/GenBank/DDBJ databases">
        <authorList>
            <consortium name="CYATHOMIX"/>
        </authorList>
    </citation>
    <scope>NUCLEOTIDE SEQUENCE</scope>
    <source>
        <strain evidence="2">N/A</strain>
    </source>
</reference>
<evidence type="ECO:0000256" key="1">
    <source>
        <dbReference type="SAM" id="Phobius"/>
    </source>
</evidence>
<gene>
    <name evidence="2" type="ORF">CYNAS_LOCUS16136</name>
</gene>
<name>A0AA36H530_CYLNA</name>
<evidence type="ECO:0000313" key="2">
    <source>
        <dbReference type="EMBL" id="CAJ0604153.1"/>
    </source>
</evidence>
<protein>
    <submittedName>
        <fullName evidence="2">Uncharacterized protein</fullName>
    </submittedName>
</protein>
<organism evidence="2 3">
    <name type="scientific">Cylicocyclus nassatus</name>
    <name type="common">Nematode worm</name>
    <dbReference type="NCBI Taxonomy" id="53992"/>
    <lineage>
        <taxon>Eukaryota</taxon>
        <taxon>Metazoa</taxon>
        <taxon>Ecdysozoa</taxon>
        <taxon>Nematoda</taxon>
        <taxon>Chromadorea</taxon>
        <taxon>Rhabditida</taxon>
        <taxon>Rhabditina</taxon>
        <taxon>Rhabditomorpha</taxon>
        <taxon>Strongyloidea</taxon>
        <taxon>Strongylidae</taxon>
        <taxon>Cylicocyclus</taxon>
    </lineage>
</organism>
<feature type="transmembrane region" description="Helical" evidence="1">
    <location>
        <begin position="170"/>
        <end position="192"/>
    </location>
</feature>
<feature type="transmembrane region" description="Helical" evidence="1">
    <location>
        <begin position="105"/>
        <end position="124"/>
    </location>
</feature>
<dbReference type="Proteomes" id="UP001176961">
    <property type="component" value="Unassembled WGS sequence"/>
</dbReference>